<comment type="cofactor">
    <cofactor evidence="8">
        <name>Zn(2+)</name>
        <dbReference type="ChEBI" id="CHEBI:29105"/>
    </cofactor>
    <text evidence="8">Binds 1 zinc ion per subunit.</text>
</comment>
<evidence type="ECO:0000256" key="3">
    <source>
        <dbReference type="ARBA" id="ARBA00022729"/>
    </source>
</evidence>
<dbReference type="Pfam" id="PF01435">
    <property type="entry name" value="Peptidase_M48"/>
    <property type="match status" value="1"/>
</dbReference>
<evidence type="ECO:0000313" key="12">
    <source>
        <dbReference type="Proteomes" id="UP000249046"/>
    </source>
</evidence>
<keyword evidence="4 8" id="KW-0574">Periplasm</keyword>
<proteinExistence type="inferred from homology"/>
<keyword evidence="1 8" id="KW-0645">Protease</keyword>
<evidence type="ECO:0000256" key="9">
    <source>
        <dbReference type="SAM" id="MobiDB-lite"/>
    </source>
</evidence>
<feature type="compositionally biased region" description="Polar residues" evidence="9">
    <location>
        <begin position="572"/>
        <end position="581"/>
    </location>
</feature>
<dbReference type="InterPro" id="IPR001915">
    <property type="entry name" value="Peptidase_M48"/>
</dbReference>
<dbReference type="GO" id="GO:0016020">
    <property type="term" value="C:membrane"/>
    <property type="evidence" value="ECO:0007669"/>
    <property type="project" value="InterPro"/>
</dbReference>
<dbReference type="EC" id="3.4.-.-" evidence="8"/>
<dbReference type="PANTHER" id="PTHR22726">
    <property type="entry name" value="METALLOENDOPEPTIDASE OMA1"/>
    <property type="match status" value="1"/>
</dbReference>
<dbReference type="Proteomes" id="UP000249046">
    <property type="component" value="Unassembled WGS sequence"/>
</dbReference>
<name>A0A2W5KMK9_9GAMM</name>
<feature type="active site" evidence="8">
    <location>
        <position position="160"/>
    </location>
</feature>
<keyword evidence="5 8" id="KW-0378">Hydrolase</keyword>
<dbReference type="InterPro" id="IPR051156">
    <property type="entry name" value="Mito/Outer_Membr_Metalloprot"/>
</dbReference>
<comment type="caution">
    <text evidence="11">The sequence shown here is derived from an EMBL/GenBank/DDBJ whole genome shotgun (WGS) entry which is preliminary data.</text>
</comment>
<evidence type="ECO:0000256" key="8">
    <source>
        <dbReference type="HAMAP-Rule" id="MF_00997"/>
    </source>
</evidence>
<evidence type="ECO:0000256" key="5">
    <source>
        <dbReference type="ARBA" id="ARBA00022801"/>
    </source>
</evidence>
<dbReference type="GO" id="GO:0004222">
    <property type="term" value="F:metalloendopeptidase activity"/>
    <property type="evidence" value="ECO:0007669"/>
    <property type="project" value="InterPro"/>
</dbReference>
<keyword evidence="6 8" id="KW-0862">Zinc</keyword>
<comment type="subcellular location">
    <subcellularLocation>
        <location evidence="8">Periplasm</location>
    </subcellularLocation>
</comment>
<keyword evidence="2 8" id="KW-0479">Metal-binding</keyword>
<feature type="region of interest" description="Disordered" evidence="9">
    <location>
        <begin position="560"/>
        <end position="598"/>
    </location>
</feature>
<feature type="binding site" evidence="8">
    <location>
        <position position="159"/>
    </location>
    <ligand>
        <name>Zn(2+)</name>
        <dbReference type="ChEBI" id="CHEBI:29105"/>
        <note>catalytic</note>
    </ligand>
</feature>
<feature type="binding site" evidence="8">
    <location>
        <position position="163"/>
    </location>
    <ligand>
        <name>Zn(2+)</name>
        <dbReference type="ChEBI" id="CHEBI:29105"/>
        <note>catalytic</note>
    </ligand>
</feature>
<keyword evidence="3 8" id="KW-0732">Signal</keyword>
<comment type="function">
    <text evidence="8">Functions as both a chaperone and a metalloprotease. Maintains the integrity of the outer membrane by promoting either the assembly or the elimination of outer membrane proteins, depending on their folding state.</text>
</comment>
<dbReference type="EMBL" id="QFPO01000003">
    <property type="protein sequence ID" value="PZQ18281.1"/>
    <property type="molecule type" value="Genomic_DNA"/>
</dbReference>
<accession>A0A2W5KMK9</accession>
<sequence>MVVRTGRARRRLVQLPPMVVVTLSKFNWLPVTVLAVCAGLAGARVANAHETSGVKLPDIGSSAGELAMPREMQDYGASMLHEMRAMNYILDDPLLNDYLDGLGHRLVAQSDRPDLPFTFFIVRDNDINAFAAPGGYIGANAGLITAMNREDEFAAVIAHEIAHVTQQHLLRAYEDMKKSSIPITLAMLGLMIAGAGRGDDTAPAALMSGTALIQQRQINFTRKDEIEADRIGIQTLARAGFDPVAMADTFATLGRTMRVNGIDVPEFLRTHPIDTNRIADAKARAGQMDTCGYVNGVLDRCVGAGTEAAAAPIRTPFGPAETVASTGPVTISPNLSRLDRSGSRDTFLLMRERVRVLSARSPGAMVGYYADSLKADPAFDTPANRYGYGLALTRARQLDQAIAELRKLAEAQPGQATFQLALANAEDHAGRHADAEKRYAELHEDYPGNRAISLAYADSLLSRGQDKSARQAQNLLRPLLDSYSDDPDLQTSYARACELAGDPIRAAEAYAEAAWLKGRAEDALNQLKALTSKDGLDYYQRARVEARITAMTPVVLELRRRGTKPGDGQQGGSLTEPTLSVSRPRDPLSSGRNSFPLQ</sequence>
<evidence type="ECO:0000256" key="4">
    <source>
        <dbReference type="ARBA" id="ARBA00022764"/>
    </source>
</evidence>
<keyword evidence="7 8" id="KW-0482">Metalloprotease</keyword>
<evidence type="ECO:0000259" key="10">
    <source>
        <dbReference type="Pfam" id="PF01435"/>
    </source>
</evidence>
<evidence type="ECO:0000256" key="1">
    <source>
        <dbReference type="ARBA" id="ARBA00022670"/>
    </source>
</evidence>
<dbReference type="CDD" id="cd07333">
    <property type="entry name" value="M48C_bepA_like"/>
    <property type="match status" value="1"/>
</dbReference>
<dbReference type="InterPro" id="IPR011990">
    <property type="entry name" value="TPR-like_helical_dom_sf"/>
</dbReference>
<feature type="active site" description="Proton donor" evidence="8">
    <location>
        <position position="229"/>
    </location>
</feature>
<protein>
    <recommendedName>
        <fullName evidence="8">Putative beta-barrel assembly-enhancing protease</fullName>
        <ecNumber evidence="8">3.4.-.-</ecNumber>
    </recommendedName>
</protein>
<dbReference type="GO" id="GO:0051603">
    <property type="term" value="P:proteolysis involved in protein catabolic process"/>
    <property type="evidence" value="ECO:0007669"/>
    <property type="project" value="TreeGrafter"/>
</dbReference>
<evidence type="ECO:0000256" key="7">
    <source>
        <dbReference type="ARBA" id="ARBA00023049"/>
    </source>
</evidence>
<feature type="binding site" evidence="8">
    <location>
        <position position="225"/>
    </location>
    <ligand>
        <name>Zn(2+)</name>
        <dbReference type="ChEBI" id="CHEBI:29105"/>
        <note>catalytic</note>
    </ligand>
</feature>
<dbReference type="HAMAP" id="MF_00997">
    <property type="entry name" value="Protease_BepA"/>
    <property type="match status" value="1"/>
</dbReference>
<dbReference type="SUPFAM" id="SSF48452">
    <property type="entry name" value="TPR-like"/>
    <property type="match status" value="1"/>
</dbReference>
<reference evidence="11 12" key="1">
    <citation type="submission" date="2017-08" db="EMBL/GenBank/DDBJ databases">
        <title>Infants hospitalized years apart are colonized by the same room-sourced microbial strains.</title>
        <authorList>
            <person name="Brooks B."/>
            <person name="Olm M.R."/>
            <person name="Firek B.A."/>
            <person name="Baker R."/>
            <person name="Thomas B.C."/>
            <person name="Morowitz M.J."/>
            <person name="Banfield J.F."/>
        </authorList>
    </citation>
    <scope>NUCLEOTIDE SEQUENCE [LARGE SCALE GENOMIC DNA]</scope>
    <source>
        <strain evidence="11">S2_005_003_R2_42</strain>
    </source>
</reference>
<feature type="domain" description="Peptidase M48" evidence="10">
    <location>
        <begin position="94"/>
        <end position="284"/>
    </location>
</feature>
<organism evidence="11 12">
    <name type="scientific">Rhodanobacter denitrificans</name>
    <dbReference type="NCBI Taxonomy" id="666685"/>
    <lineage>
        <taxon>Bacteria</taxon>
        <taxon>Pseudomonadati</taxon>
        <taxon>Pseudomonadota</taxon>
        <taxon>Gammaproteobacteria</taxon>
        <taxon>Lysobacterales</taxon>
        <taxon>Rhodanobacteraceae</taxon>
        <taxon>Rhodanobacter</taxon>
    </lineage>
</organism>
<dbReference type="GO" id="GO:0042597">
    <property type="term" value="C:periplasmic space"/>
    <property type="evidence" value="ECO:0007669"/>
    <property type="project" value="UniProtKB-SubCell"/>
</dbReference>
<comment type="similarity">
    <text evidence="8">Belongs to the peptidase M48 family. BepA subfamily.</text>
</comment>
<dbReference type="Gene3D" id="1.25.40.10">
    <property type="entry name" value="Tetratricopeptide repeat domain"/>
    <property type="match status" value="1"/>
</dbReference>
<dbReference type="GO" id="GO:0008270">
    <property type="term" value="F:zinc ion binding"/>
    <property type="evidence" value="ECO:0007669"/>
    <property type="project" value="UniProtKB-UniRule"/>
</dbReference>
<evidence type="ECO:0000256" key="2">
    <source>
        <dbReference type="ARBA" id="ARBA00022723"/>
    </source>
</evidence>
<dbReference type="AlphaFoldDB" id="A0A2W5KMK9"/>
<dbReference type="PANTHER" id="PTHR22726:SF1">
    <property type="entry name" value="METALLOENDOPEPTIDASE OMA1, MITOCHONDRIAL"/>
    <property type="match status" value="1"/>
</dbReference>
<dbReference type="Gene3D" id="3.30.2010.10">
    <property type="entry name" value="Metalloproteases ('zincins'), catalytic domain"/>
    <property type="match status" value="1"/>
</dbReference>
<evidence type="ECO:0000313" key="11">
    <source>
        <dbReference type="EMBL" id="PZQ18281.1"/>
    </source>
</evidence>
<evidence type="ECO:0000256" key="6">
    <source>
        <dbReference type="ARBA" id="ARBA00022833"/>
    </source>
</evidence>
<gene>
    <name evidence="11" type="ORF">DI564_02915</name>
</gene>
<dbReference type="InterPro" id="IPR030873">
    <property type="entry name" value="Protease_BepA"/>
</dbReference>
<dbReference type="Pfam" id="PF14559">
    <property type="entry name" value="TPR_19"/>
    <property type="match status" value="1"/>
</dbReference>